<proteinExistence type="predicted"/>
<evidence type="ECO:0000313" key="1">
    <source>
        <dbReference type="EMBL" id="KAG1788975.1"/>
    </source>
</evidence>
<gene>
    <name evidence="1" type="ORF">HD556DRAFT_1401094</name>
</gene>
<dbReference type="OrthoDB" id="2687220at2759"/>
<accession>A0A9P7DDF8</accession>
<dbReference type="AlphaFoldDB" id="A0A9P7DDF8"/>
<keyword evidence="2" id="KW-1185">Reference proteome</keyword>
<dbReference type="GeneID" id="64597588"/>
<dbReference type="RefSeq" id="XP_041156122.1">
    <property type="nucleotide sequence ID" value="XM_041303824.1"/>
</dbReference>
<reference evidence="1" key="1">
    <citation type="journal article" date="2020" name="New Phytol.">
        <title>Comparative genomics reveals dynamic genome evolution in host specialist ectomycorrhizal fungi.</title>
        <authorList>
            <person name="Lofgren L.A."/>
            <person name="Nguyen N.H."/>
            <person name="Vilgalys R."/>
            <person name="Ruytinx J."/>
            <person name="Liao H.L."/>
            <person name="Branco S."/>
            <person name="Kuo A."/>
            <person name="LaButti K."/>
            <person name="Lipzen A."/>
            <person name="Andreopoulos W."/>
            <person name="Pangilinan J."/>
            <person name="Riley R."/>
            <person name="Hundley H."/>
            <person name="Na H."/>
            <person name="Barry K."/>
            <person name="Grigoriev I.V."/>
            <person name="Stajich J.E."/>
            <person name="Kennedy P.G."/>
        </authorList>
    </citation>
    <scope>NUCLEOTIDE SEQUENCE</scope>
    <source>
        <strain evidence="1">S12</strain>
    </source>
</reference>
<dbReference type="EMBL" id="JABBWE010000063">
    <property type="protein sequence ID" value="KAG1788975.1"/>
    <property type="molecule type" value="Genomic_DNA"/>
</dbReference>
<dbReference type="InterPro" id="IPR039261">
    <property type="entry name" value="FNR_nucleotide-bd"/>
</dbReference>
<protein>
    <submittedName>
        <fullName evidence="1">Uncharacterized protein</fullName>
    </submittedName>
</protein>
<organism evidence="1 2">
    <name type="scientific">Suillus plorans</name>
    <dbReference type="NCBI Taxonomy" id="116603"/>
    <lineage>
        <taxon>Eukaryota</taxon>
        <taxon>Fungi</taxon>
        <taxon>Dikarya</taxon>
        <taxon>Basidiomycota</taxon>
        <taxon>Agaricomycotina</taxon>
        <taxon>Agaricomycetes</taxon>
        <taxon>Agaricomycetidae</taxon>
        <taxon>Boletales</taxon>
        <taxon>Suillineae</taxon>
        <taxon>Suillaceae</taxon>
        <taxon>Suillus</taxon>
    </lineage>
</organism>
<dbReference type="Proteomes" id="UP000719766">
    <property type="component" value="Unassembled WGS sequence"/>
</dbReference>
<evidence type="ECO:0000313" key="2">
    <source>
        <dbReference type="Proteomes" id="UP000719766"/>
    </source>
</evidence>
<dbReference type="Gene3D" id="3.40.50.80">
    <property type="entry name" value="Nucleotide-binding domain of ferredoxin-NADP reductase (FNR) module"/>
    <property type="match status" value="1"/>
</dbReference>
<comment type="caution">
    <text evidence="1">The sequence shown here is derived from an EMBL/GenBank/DDBJ whole genome shotgun (WGS) entry which is preliminary data.</text>
</comment>
<name>A0A9P7DDF8_9AGAM</name>
<feature type="non-terminal residue" evidence="1">
    <location>
        <position position="52"/>
    </location>
</feature>
<sequence length="52" mass="5610">MLDGPYGGSSVNLGLYESMFLLAGGSRVTFTLGLLDDIVSRCVKLGRSEEER</sequence>